<keyword evidence="3" id="KW-1185">Reference proteome</keyword>
<proteinExistence type="predicted"/>
<protein>
    <submittedName>
        <fullName evidence="2">Uncharacterized protein</fullName>
    </submittedName>
</protein>
<accession>A0AAV0AUQ2</accession>
<gene>
    <name evidence="2" type="ORF">PPACK8108_LOCUS7367</name>
</gene>
<feature type="signal peptide" evidence="1">
    <location>
        <begin position="1"/>
        <end position="15"/>
    </location>
</feature>
<feature type="chain" id="PRO_5043336783" evidence="1">
    <location>
        <begin position="16"/>
        <end position="54"/>
    </location>
</feature>
<dbReference type="EMBL" id="CALTRL010001455">
    <property type="protein sequence ID" value="CAH7672549.1"/>
    <property type="molecule type" value="Genomic_DNA"/>
</dbReference>
<feature type="non-terminal residue" evidence="2">
    <location>
        <position position="54"/>
    </location>
</feature>
<dbReference type="AlphaFoldDB" id="A0AAV0AUQ2"/>
<evidence type="ECO:0000313" key="3">
    <source>
        <dbReference type="Proteomes" id="UP001153365"/>
    </source>
</evidence>
<reference evidence="2" key="1">
    <citation type="submission" date="2022-06" db="EMBL/GenBank/DDBJ databases">
        <authorList>
            <consortium name="SYNGENTA / RWTH Aachen University"/>
        </authorList>
    </citation>
    <scope>NUCLEOTIDE SEQUENCE</scope>
</reference>
<dbReference type="Proteomes" id="UP001153365">
    <property type="component" value="Unassembled WGS sequence"/>
</dbReference>
<name>A0AAV0AUQ2_PHAPC</name>
<keyword evidence="1" id="KW-0732">Signal</keyword>
<evidence type="ECO:0000256" key="1">
    <source>
        <dbReference type="SAM" id="SignalP"/>
    </source>
</evidence>
<comment type="caution">
    <text evidence="2">The sequence shown here is derived from an EMBL/GenBank/DDBJ whole genome shotgun (WGS) entry which is preliminary data.</text>
</comment>
<evidence type="ECO:0000313" key="2">
    <source>
        <dbReference type="EMBL" id="CAH7672549.1"/>
    </source>
</evidence>
<organism evidence="2 3">
    <name type="scientific">Phakopsora pachyrhizi</name>
    <name type="common">Asian soybean rust disease fungus</name>
    <dbReference type="NCBI Taxonomy" id="170000"/>
    <lineage>
        <taxon>Eukaryota</taxon>
        <taxon>Fungi</taxon>
        <taxon>Dikarya</taxon>
        <taxon>Basidiomycota</taxon>
        <taxon>Pucciniomycotina</taxon>
        <taxon>Pucciniomycetes</taxon>
        <taxon>Pucciniales</taxon>
        <taxon>Phakopsoraceae</taxon>
        <taxon>Phakopsora</taxon>
    </lineage>
</organism>
<sequence>MTFAAILNLLGRVGGVSVFEIAVDCRRNSRSPNQPVNNHFVTLSSILTRHQRRW</sequence>